<name>A0ABQ9XXY5_9EUKA</name>
<accession>A0ABQ9XXY5</accession>
<evidence type="ECO:0000256" key="1">
    <source>
        <dbReference type="SAM" id="Phobius"/>
    </source>
</evidence>
<gene>
    <name evidence="2" type="ORF">BLNAU_8706</name>
</gene>
<feature type="transmembrane region" description="Helical" evidence="1">
    <location>
        <begin position="293"/>
        <end position="316"/>
    </location>
</feature>
<keyword evidence="1" id="KW-0472">Membrane</keyword>
<reference evidence="2 3" key="1">
    <citation type="journal article" date="2022" name="bioRxiv">
        <title>Genomics of Preaxostyla Flagellates Illuminates Evolutionary Transitions and the Path Towards Mitochondrial Loss.</title>
        <authorList>
            <person name="Novak L.V.F."/>
            <person name="Treitli S.C."/>
            <person name="Pyrih J."/>
            <person name="Halakuc P."/>
            <person name="Pipaliya S.V."/>
            <person name="Vacek V."/>
            <person name="Brzon O."/>
            <person name="Soukal P."/>
            <person name="Eme L."/>
            <person name="Dacks J.B."/>
            <person name="Karnkowska A."/>
            <person name="Elias M."/>
            <person name="Hampl V."/>
        </authorList>
    </citation>
    <scope>NUCLEOTIDE SEQUENCE [LARGE SCALE GENOMIC DNA]</scope>
    <source>
        <strain evidence="2">NAU3</strain>
        <tissue evidence="2">Gut</tissue>
    </source>
</reference>
<keyword evidence="3" id="KW-1185">Reference proteome</keyword>
<evidence type="ECO:0000313" key="2">
    <source>
        <dbReference type="EMBL" id="KAK2956339.1"/>
    </source>
</evidence>
<dbReference type="Proteomes" id="UP001281761">
    <property type="component" value="Unassembled WGS sequence"/>
</dbReference>
<proteinExistence type="predicted"/>
<protein>
    <submittedName>
        <fullName evidence="2">Uncharacterized protein</fullName>
    </submittedName>
</protein>
<organism evidence="2 3">
    <name type="scientific">Blattamonas nauphoetae</name>
    <dbReference type="NCBI Taxonomy" id="2049346"/>
    <lineage>
        <taxon>Eukaryota</taxon>
        <taxon>Metamonada</taxon>
        <taxon>Preaxostyla</taxon>
        <taxon>Oxymonadida</taxon>
        <taxon>Blattamonas</taxon>
    </lineage>
</organism>
<sequence>MYSVSGIKPIVVTRSNLVFGSLKIQSNVVTTHDPLLFVDCTLDEFRSEPTDRSNADIFLISCVFHTFPHSSSIPLLNCVDVKLKINITHFGYMLIESIQDNSIGFHAIKLVDDSSSNTDFPSLRRNVLCSNGKVSIEAVGGDGHSSPHHWISSRNCSVEKEDKILPAPFFVPTLSSTQSKSKLDLNTNQYEIVLKGETLIPCGLSLDVFERIALSKKTFSEGEHILVELDPSEVTSWKEDTIELSLHQSSLTSLNTKHDLHCRVLFGSSGKTDSFSLKGLKGNMSQAGRVVSIVVPIVCSVVLLLVFLIVMLVLVCRRQQKKQNEKQPKPVHELDECQIEVKQDDCDANSTIRPFFSTSDLTLHPHSLNMISNGGSQEQSQFSDCILIVRQAPQ</sequence>
<evidence type="ECO:0000313" key="3">
    <source>
        <dbReference type="Proteomes" id="UP001281761"/>
    </source>
</evidence>
<keyword evidence="1" id="KW-0812">Transmembrane</keyword>
<comment type="caution">
    <text evidence="2">The sequence shown here is derived from an EMBL/GenBank/DDBJ whole genome shotgun (WGS) entry which is preliminary data.</text>
</comment>
<keyword evidence="1" id="KW-1133">Transmembrane helix</keyword>
<dbReference type="EMBL" id="JARBJD010000057">
    <property type="protein sequence ID" value="KAK2956339.1"/>
    <property type="molecule type" value="Genomic_DNA"/>
</dbReference>